<evidence type="ECO:0000313" key="2">
    <source>
        <dbReference type="Proteomes" id="UP000232222"/>
    </source>
</evidence>
<dbReference type="EMBL" id="CP024962">
    <property type="protein sequence ID" value="ATZ16320.1"/>
    <property type="molecule type" value="Genomic_DNA"/>
</dbReference>
<dbReference type="Proteomes" id="UP000232222">
    <property type="component" value="Chromosome"/>
</dbReference>
<keyword evidence="2" id="KW-1185">Reference proteome</keyword>
<dbReference type="RefSeq" id="WP_100609271.1">
    <property type="nucleotide sequence ID" value="NZ_CP024962.1"/>
</dbReference>
<dbReference type="KEGG" id="efr:EFREU_v1c02940"/>
<accession>A0A2K8NR52</accession>
<evidence type="ECO:0000313" key="1">
    <source>
        <dbReference type="EMBL" id="ATZ16320.1"/>
    </source>
</evidence>
<dbReference type="AlphaFoldDB" id="A0A2K8NR52"/>
<reference evidence="1 2" key="1">
    <citation type="submission" date="2017-11" db="EMBL/GenBank/DDBJ databases">
        <title>Genome sequence of Entomoplasma freundtii BARC 318 (ATCC 51999).</title>
        <authorList>
            <person name="Lo W.-S."/>
            <person name="Gasparich G.E."/>
            <person name="Kuo C.-H."/>
        </authorList>
    </citation>
    <scope>NUCLEOTIDE SEQUENCE [LARGE SCALE GENOMIC DNA]</scope>
    <source>
        <strain evidence="1 2">BARC 318</strain>
    </source>
</reference>
<organism evidence="1 2">
    <name type="scientific">Entomoplasma freundtii</name>
    <dbReference type="NCBI Taxonomy" id="74700"/>
    <lineage>
        <taxon>Bacteria</taxon>
        <taxon>Bacillati</taxon>
        <taxon>Mycoplasmatota</taxon>
        <taxon>Mollicutes</taxon>
        <taxon>Entomoplasmatales</taxon>
        <taxon>Entomoplasmataceae</taxon>
        <taxon>Entomoplasma</taxon>
    </lineage>
</organism>
<protein>
    <submittedName>
        <fullName evidence="1">Uncharacterized protein</fullName>
    </submittedName>
</protein>
<proteinExistence type="predicted"/>
<name>A0A2K8NR52_9MOLU</name>
<sequence>MNKPSCSLLESSLFMGGVKVKLDGKTCAQFPKLDLAISYCQKMLAKDKEFYKVIDYVRNDATTEKITLFED</sequence>
<gene>
    <name evidence="1" type="ORF">EFREU_v1c02940</name>
</gene>